<evidence type="ECO:0000256" key="2">
    <source>
        <dbReference type="ARBA" id="ARBA00004370"/>
    </source>
</evidence>
<evidence type="ECO:0000256" key="6">
    <source>
        <dbReference type="ARBA" id="ARBA00022692"/>
    </source>
</evidence>
<accession>A0A1Y5T9C8</accession>
<dbReference type="OrthoDB" id="9815202at2"/>
<sequence>MRPDAALHALLRAPRGAVARLCGARHWLARSTPMRVTMILVAIFVVASGASFASAYFVIRSTLDSAFASEIEQQVTLYQQLGTQAALEQRLASDIRTSDPELTLLQYQPDRGMTLANVAPIAPFHGTRVLSERALKGRRGDLADSYLARSLRVGAGQLIIAKSRAQVIEMGEIMLGVVLLGLLPSLAVAAVSGGFLARVSGRKIARIQTVLEQLTSGQMRARVPHAHPARDDLSQIGAAVNTMASAQEALIDSMRQVTADIAHDLKTPIQRVAVLLDRLERQSDLSAPQQALVGQAQDQTAQIVKTFQALLQLAQIEGGAVRERLTRTDLRQVTVDVVEFLEAEAEALGDRLSLDIAGAGPFEVAGDRHLLAQVLANLIENSMRHTPRGALISVTLRRIAGATAGQVELLVCDDGPGIPAGERDKVLRRLYRMEKSRTTEGNGLGLSLVAAICALHGAKLTLEAAPNGQGSAKGRGLQVRILFAALPK</sequence>
<dbReference type="Gene3D" id="1.10.287.130">
    <property type="match status" value="1"/>
</dbReference>
<dbReference type="AlphaFoldDB" id="A0A1Y5T9C8"/>
<evidence type="ECO:0000259" key="12">
    <source>
        <dbReference type="PROSITE" id="PS50109"/>
    </source>
</evidence>
<dbReference type="Gene3D" id="6.10.340.10">
    <property type="match status" value="1"/>
</dbReference>
<keyword evidence="5 14" id="KW-0808">Transferase</keyword>
<dbReference type="InterPro" id="IPR003594">
    <property type="entry name" value="HATPase_dom"/>
</dbReference>
<evidence type="ECO:0000256" key="7">
    <source>
        <dbReference type="ARBA" id="ARBA00022777"/>
    </source>
</evidence>
<evidence type="ECO:0000256" key="10">
    <source>
        <dbReference type="ARBA" id="ARBA00023136"/>
    </source>
</evidence>
<dbReference type="EMBL" id="FWFS01000009">
    <property type="protein sequence ID" value="SLN55253.1"/>
    <property type="molecule type" value="Genomic_DNA"/>
</dbReference>
<evidence type="ECO:0000256" key="9">
    <source>
        <dbReference type="ARBA" id="ARBA00023012"/>
    </source>
</evidence>
<dbReference type="GO" id="GO:0000155">
    <property type="term" value="F:phosphorelay sensor kinase activity"/>
    <property type="evidence" value="ECO:0007669"/>
    <property type="project" value="InterPro"/>
</dbReference>
<dbReference type="SMART" id="SM00387">
    <property type="entry name" value="HATPase_c"/>
    <property type="match status" value="1"/>
</dbReference>
<dbReference type="PANTHER" id="PTHR45436">
    <property type="entry name" value="SENSOR HISTIDINE KINASE YKOH"/>
    <property type="match status" value="1"/>
</dbReference>
<evidence type="ECO:0000256" key="1">
    <source>
        <dbReference type="ARBA" id="ARBA00000085"/>
    </source>
</evidence>
<keyword evidence="4" id="KW-0597">Phosphoprotein</keyword>
<feature type="transmembrane region" description="Helical" evidence="11">
    <location>
        <begin position="35"/>
        <end position="59"/>
    </location>
</feature>
<dbReference type="PANTHER" id="PTHR45436:SF8">
    <property type="entry name" value="HISTIDINE KINASE"/>
    <property type="match status" value="1"/>
</dbReference>
<dbReference type="Pfam" id="PF00512">
    <property type="entry name" value="HisKA"/>
    <property type="match status" value="1"/>
</dbReference>
<dbReference type="PRINTS" id="PR00344">
    <property type="entry name" value="BCTRLSENSOR"/>
</dbReference>
<dbReference type="InterPro" id="IPR036097">
    <property type="entry name" value="HisK_dim/P_sf"/>
</dbReference>
<keyword evidence="10 11" id="KW-0472">Membrane</keyword>
<keyword evidence="15" id="KW-1185">Reference proteome</keyword>
<dbReference type="InterPro" id="IPR005467">
    <property type="entry name" value="His_kinase_dom"/>
</dbReference>
<gene>
    <name evidence="14" type="primary">tcrY</name>
    <name evidence="14" type="ORF">AQS8620_02426</name>
</gene>
<evidence type="ECO:0000256" key="3">
    <source>
        <dbReference type="ARBA" id="ARBA00012438"/>
    </source>
</evidence>
<dbReference type="PROSITE" id="PS50885">
    <property type="entry name" value="HAMP"/>
    <property type="match status" value="1"/>
</dbReference>
<evidence type="ECO:0000256" key="11">
    <source>
        <dbReference type="SAM" id="Phobius"/>
    </source>
</evidence>
<name>A0A1Y5T9C8_9RHOB</name>
<dbReference type="Proteomes" id="UP000193862">
    <property type="component" value="Unassembled WGS sequence"/>
</dbReference>
<dbReference type="CDD" id="cd00075">
    <property type="entry name" value="HATPase"/>
    <property type="match status" value="1"/>
</dbReference>
<keyword evidence="6 11" id="KW-0812">Transmembrane</keyword>
<comment type="catalytic activity">
    <reaction evidence="1">
        <text>ATP + protein L-histidine = ADP + protein N-phospho-L-histidine.</text>
        <dbReference type="EC" id="2.7.13.3"/>
    </reaction>
</comment>
<dbReference type="GO" id="GO:0005886">
    <property type="term" value="C:plasma membrane"/>
    <property type="evidence" value="ECO:0007669"/>
    <property type="project" value="TreeGrafter"/>
</dbReference>
<proteinExistence type="predicted"/>
<dbReference type="SMART" id="SM00388">
    <property type="entry name" value="HisKA"/>
    <property type="match status" value="1"/>
</dbReference>
<dbReference type="CDD" id="cd00082">
    <property type="entry name" value="HisKA"/>
    <property type="match status" value="1"/>
</dbReference>
<dbReference type="SUPFAM" id="SSF47384">
    <property type="entry name" value="Homodimeric domain of signal transducing histidine kinase"/>
    <property type="match status" value="1"/>
</dbReference>
<evidence type="ECO:0000313" key="14">
    <source>
        <dbReference type="EMBL" id="SLN55253.1"/>
    </source>
</evidence>
<dbReference type="Gene3D" id="3.30.565.10">
    <property type="entry name" value="Histidine kinase-like ATPase, C-terminal domain"/>
    <property type="match status" value="1"/>
</dbReference>
<dbReference type="InterPro" id="IPR003660">
    <property type="entry name" value="HAMP_dom"/>
</dbReference>
<dbReference type="EC" id="2.7.13.3" evidence="3"/>
<dbReference type="Pfam" id="PF02518">
    <property type="entry name" value="HATPase_c"/>
    <property type="match status" value="1"/>
</dbReference>
<dbReference type="PROSITE" id="PS50109">
    <property type="entry name" value="HIS_KIN"/>
    <property type="match status" value="1"/>
</dbReference>
<evidence type="ECO:0000256" key="8">
    <source>
        <dbReference type="ARBA" id="ARBA00022989"/>
    </source>
</evidence>
<dbReference type="InterPro" id="IPR036890">
    <property type="entry name" value="HATPase_C_sf"/>
</dbReference>
<feature type="transmembrane region" description="Helical" evidence="11">
    <location>
        <begin position="173"/>
        <end position="197"/>
    </location>
</feature>
<dbReference type="RefSeq" id="WP_085837151.1">
    <property type="nucleotide sequence ID" value="NZ_FWFS01000009.1"/>
</dbReference>
<dbReference type="InterPro" id="IPR050428">
    <property type="entry name" value="TCS_sensor_his_kinase"/>
</dbReference>
<evidence type="ECO:0000259" key="13">
    <source>
        <dbReference type="PROSITE" id="PS50885"/>
    </source>
</evidence>
<dbReference type="SUPFAM" id="SSF55874">
    <property type="entry name" value="ATPase domain of HSP90 chaperone/DNA topoisomerase II/histidine kinase"/>
    <property type="match status" value="1"/>
</dbReference>
<feature type="domain" description="HAMP" evidence="13">
    <location>
        <begin position="198"/>
        <end position="252"/>
    </location>
</feature>
<dbReference type="InterPro" id="IPR004358">
    <property type="entry name" value="Sig_transdc_His_kin-like_C"/>
</dbReference>
<comment type="subcellular location">
    <subcellularLocation>
        <location evidence="2">Membrane</location>
    </subcellularLocation>
</comment>
<evidence type="ECO:0000256" key="5">
    <source>
        <dbReference type="ARBA" id="ARBA00022679"/>
    </source>
</evidence>
<keyword evidence="7 14" id="KW-0418">Kinase</keyword>
<evidence type="ECO:0000313" key="15">
    <source>
        <dbReference type="Proteomes" id="UP000193862"/>
    </source>
</evidence>
<reference evidence="14 15" key="1">
    <citation type="submission" date="2017-03" db="EMBL/GenBank/DDBJ databases">
        <authorList>
            <person name="Afonso C.L."/>
            <person name="Miller P.J."/>
            <person name="Scott M.A."/>
            <person name="Spackman E."/>
            <person name="Goraichik I."/>
            <person name="Dimitrov K.M."/>
            <person name="Suarez D.L."/>
            <person name="Swayne D.E."/>
        </authorList>
    </citation>
    <scope>NUCLEOTIDE SEQUENCE [LARGE SCALE GENOMIC DNA]</scope>
    <source>
        <strain evidence="14 15">CECT 8620</strain>
    </source>
</reference>
<keyword evidence="9" id="KW-0902">Two-component regulatory system</keyword>
<protein>
    <recommendedName>
        <fullName evidence="3">histidine kinase</fullName>
        <ecNumber evidence="3">2.7.13.3</ecNumber>
    </recommendedName>
</protein>
<feature type="domain" description="Histidine kinase" evidence="12">
    <location>
        <begin position="260"/>
        <end position="487"/>
    </location>
</feature>
<evidence type="ECO:0000256" key="4">
    <source>
        <dbReference type="ARBA" id="ARBA00022553"/>
    </source>
</evidence>
<organism evidence="14 15">
    <name type="scientific">Aquimixticola soesokkakensis</name>
    <dbReference type="NCBI Taxonomy" id="1519096"/>
    <lineage>
        <taxon>Bacteria</taxon>
        <taxon>Pseudomonadati</taxon>
        <taxon>Pseudomonadota</taxon>
        <taxon>Alphaproteobacteria</taxon>
        <taxon>Rhodobacterales</taxon>
        <taxon>Paracoccaceae</taxon>
        <taxon>Aquimixticola</taxon>
    </lineage>
</organism>
<keyword evidence="8 11" id="KW-1133">Transmembrane helix</keyword>
<dbReference type="InterPro" id="IPR003661">
    <property type="entry name" value="HisK_dim/P_dom"/>
</dbReference>